<dbReference type="STRING" id="28034.BFX07_13660"/>
<comment type="similarity">
    <text evidence="2">Belongs to the pyruvoyl-dependent arginine decarboxylase family.</text>
</comment>
<comment type="cofactor">
    <cofactor evidence="1">
        <name>pyruvate</name>
        <dbReference type="ChEBI" id="CHEBI:15361"/>
    </cofactor>
</comment>
<name>A0A1W1WEG3_SULTA</name>
<accession>A0A1W1WEG3</accession>
<keyword evidence="10" id="KW-1185">Reference proteome</keyword>
<dbReference type="NCBIfam" id="TIGR00286">
    <property type="entry name" value="pyruvoyl-dependent arginine decarboxylase"/>
    <property type="match status" value="1"/>
</dbReference>
<evidence type="ECO:0000256" key="6">
    <source>
        <dbReference type="ARBA" id="ARBA00023239"/>
    </source>
</evidence>
<evidence type="ECO:0000256" key="8">
    <source>
        <dbReference type="ARBA" id="ARBA00049309"/>
    </source>
</evidence>
<dbReference type="SFLD" id="SFLDF00471">
    <property type="entry name" value="Pyruvoyl-dependent_arginine_de"/>
    <property type="match status" value="1"/>
</dbReference>
<dbReference type="GO" id="GO:0006527">
    <property type="term" value="P:L-arginine catabolic process"/>
    <property type="evidence" value="ECO:0007669"/>
    <property type="project" value="InterPro"/>
</dbReference>
<evidence type="ECO:0000313" key="9">
    <source>
        <dbReference type="EMBL" id="SMC04113.1"/>
    </source>
</evidence>
<dbReference type="InterPro" id="IPR016105">
    <property type="entry name" value="Pyr-dep_his/arg-deCO2ase_sand"/>
</dbReference>
<evidence type="ECO:0000256" key="4">
    <source>
        <dbReference type="ARBA" id="ARBA00014727"/>
    </source>
</evidence>
<sequence length="153" mass="16469">MLDTPKKFTLIAGSAEGPSRLNAFDNALLAAGIGNVNLIRVSSILPPNAIEVPHLEIIPGQLMPTAYGTITSEIAGETISAAVAVGIGEQDEYGVIMEFSGRCGQQEAEETVTEMVRAAFRQRQRELKRVIVRAKEHQVQSIGCAFAAVALWY</sequence>
<dbReference type="InterPro" id="IPR002724">
    <property type="entry name" value="Pyruvoyl-dep_arg_deCO2ase"/>
</dbReference>
<evidence type="ECO:0000313" key="10">
    <source>
        <dbReference type="Proteomes" id="UP000192660"/>
    </source>
</evidence>
<dbReference type="EMBL" id="FWWY01000001">
    <property type="protein sequence ID" value="SMC04113.1"/>
    <property type="molecule type" value="Genomic_DNA"/>
</dbReference>
<evidence type="ECO:0000256" key="7">
    <source>
        <dbReference type="ARBA" id="ARBA00023317"/>
    </source>
</evidence>
<keyword evidence="7" id="KW-0670">Pyruvate</keyword>
<dbReference type="PANTHER" id="PTHR40438">
    <property type="entry name" value="PYRUVOYL-DEPENDENT ARGININE DECARBOXYLASE"/>
    <property type="match status" value="1"/>
</dbReference>
<dbReference type="SFLD" id="SFLDS00055">
    <property type="entry name" value="Pyruvoyl-Dependent_Histidine/A"/>
    <property type="match status" value="1"/>
</dbReference>
<dbReference type="AlphaFoldDB" id="A0A1W1WEG3"/>
<dbReference type="Gene3D" id="3.50.20.10">
    <property type="entry name" value="Pyruvoyl-Dependent Histidine Decarboxylase, subunit B"/>
    <property type="match status" value="1"/>
</dbReference>
<dbReference type="Proteomes" id="UP000192660">
    <property type="component" value="Unassembled WGS sequence"/>
</dbReference>
<keyword evidence="5" id="KW-0210">Decarboxylase</keyword>
<dbReference type="PIRSF" id="PIRSF005216">
    <property type="entry name" value="Pyruvoyl-dep_arg_deCO2ase"/>
    <property type="match status" value="1"/>
</dbReference>
<dbReference type="SUPFAM" id="SSF56271">
    <property type="entry name" value="Pyruvoyl-dependent histidine and arginine decarboxylases"/>
    <property type="match status" value="1"/>
</dbReference>
<dbReference type="PANTHER" id="PTHR40438:SF1">
    <property type="entry name" value="PYRUVOYL-DEPENDENT ARGININE DECARBOXYLASE"/>
    <property type="match status" value="1"/>
</dbReference>
<evidence type="ECO:0000256" key="3">
    <source>
        <dbReference type="ARBA" id="ARBA00012426"/>
    </source>
</evidence>
<evidence type="ECO:0000256" key="1">
    <source>
        <dbReference type="ARBA" id="ARBA00001928"/>
    </source>
</evidence>
<dbReference type="SFLD" id="SFLDG01170">
    <property type="entry name" value="Pyruvoyl-dependent_arginine_de"/>
    <property type="match status" value="1"/>
</dbReference>
<evidence type="ECO:0000256" key="2">
    <source>
        <dbReference type="ARBA" id="ARBA00008611"/>
    </source>
</evidence>
<reference evidence="10" key="1">
    <citation type="submission" date="2017-04" db="EMBL/GenBank/DDBJ databases">
        <authorList>
            <person name="Varghese N."/>
            <person name="Submissions S."/>
        </authorList>
    </citation>
    <scope>NUCLEOTIDE SEQUENCE [LARGE SCALE GENOMIC DNA]</scope>
    <source>
        <strain evidence="10">DSM 9293</strain>
    </source>
</reference>
<organism evidence="9 10">
    <name type="scientific">Sulfobacillus thermosulfidooxidans (strain DSM 9293 / VKM B-1269 / AT-1)</name>
    <dbReference type="NCBI Taxonomy" id="929705"/>
    <lineage>
        <taxon>Bacteria</taxon>
        <taxon>Bacillati</taxon>
        <taxon>Bacillota</taxon>
        <taxon>Clostridia</taxon>
        <taxon>Eubacteriales</taxon>
        <taxon>Clostridiales Family XVII. Incertae Sedis</taxon>
        <taxon>Sulfobacillus</taxon>
    </lineage>
</organism>
<dbReference type="GO" id="GO:0008792">
    <property type="term" value="F:arginine decarboxylase activity"/>
    <property type="evidence" value="ECO:0007669"/>
    <property type="project" value="UniProtKB-EC"/>
</dbReference>
<dbReference type="RefSeq" id="WP_020375487.1">
    <property type="nucleotide sequence ID" value="NZ_FWWY01000001.1"/>
</dbReference>
<evidence type="ECO:0000256" key="5">
    <source>
        <dbReference type="ARBA" id="ARBA00022793"/>
    </source>
</evidence>
<protein>
    <recommendedName>
        <fullName evidence="4">Pyruvoyl-dependent arginine decarboxylase AaxB</fullName>
        <ecNumber evidence="3">4.1.1.19</ecNumber>
    </recommendedName>
</protein>
<gene>
    <name evidence="9" type="ORF">SAMN00768000_1471</name>
</gene>
<dbReference type="Gene3D" id="3.30.60.30">
    <property type="match status" value="1"/>
</dbReference>
<dbReference type="InterPro" id="IPR016104">
    <property type="entry name" value="Pyr-dep_his/arg-deCO2ase"/>
</dbReference>
<dbReference type="HAMAP" id="MF_01404">
    <property type="entry name" value="PvlArgDC"/>
    <property type="match status" value="1"/>
</dbReference>
<dbReference type="OrthoDB" id="9783061at2"/>
<proteinExistence type="inferred from homology"/>
<dbReference type="Pfam" id="PF01862">
    <property type="entry name" value="PvlArgDC"/>
    <property type="match status" value="1"/>
</dbReference>
<dbReference type="EC" id="4.1.1.19" evidence="3"/>
<keyword evidence="6" id="KW-0456">Lyase</keyword>
<comment type="catalytic activity">
    <reaction evidence="8">
        <text>L-arginine + H(+) = agmatine + CO2</text>
        <dbReference type="Rhea" id="RHEA:17641"/>
        <dbReference type="ChEBI" id="CHEBI:15378"/>
        <dbReference type="ChEBI" id="CHEBI:16526"/>
        <dbReference type="ChEBI" id="CHEBI:32682"/>
        <dbReference type="ChEBI" id="CHEBI:58145"/>
        <dbReference type="EC" id="4.1.1.19"/>
    </reaction>
</comment>